<gene>
    <name evidence="2" type="ORF">Pla144_45390</name>
</gene>
<name>A0A5C6CAT1_9BACT</name>
<feature type="domain" description="Ice-binding protein C-terminal" evidence="1">
    <location>
        <begin position="163"/>
        <end position="185"/>
    </location>
</feature>
<organism evidence="2 3">
    <name type="scientific">Bythopirellula polymerisocia</name>
    <dbReference type="NCBI Taxonomy" id="2528003"/>
    <lineage>
        <taxon>Bacteria</taxon>
        <taxon>Pseudomonadati</taxon>
        <taxon>Planctomycetota</taxon>
        <taxon>Planctomycetia</taxon>
        <taxon>Pirellulales</taxon>
        <taxon>Lacipirellulaceae</taxon>
        <taxon>Bythopirellula</taxon>
    </lineage>
</organism>
<dbReference type="AlphaFoldDB" id="A0A5C6CAT1"/>
<dbReference type="OrthoDB" id="269788at2"/>
<dbReference type="InterPro" id="IPR013424">
    <property type="entry name" value="Ice-binding_C"/>
</dbReference>
<dbReference type="NCBIfam" id="TIGR02595">
    <property type="entry name" value="PEP_CTERM"/>
    <property type="match status" value="1"/>
</dbReference>
<evidence type="ECO:0000259" key="1">
    <source>
        <dbReference type="Pfam" id="PF07589"/>
    </source>
</evidence>
<dbReference type="PROSITE" id="PS51257">
    <property type="entry name" value="PROKAR_LIPOPROTEIN"/>
    <property type="match status" value="1"/>
</dbReference>
<proteinExistence type="predicted"/>
<keyword evidence="3" id="KW-1185">Reference proteome</keyword>
<evidence type="ECO:0000313" key="3">
    <source>
        <dbReference type="Proteomes" id="UP000318437"/>
    </source>
</evidence>
<accession>A0A5C6CAT1</accession>
<dbReference type="EMBL" id="SJPS01000009">
    <property type="protein sequence ID" value="TWU21843.1"/>
    <property type="molecule type" value="Genomic_DNA"/>
</dbReference>
<dbReference type="Proteomes" id="UP000318437">
    <property type="component" value="Unassembled WGS sequence"/>
</dbReference>
<reference evidence="2 3" key="1">
    <citation type="submission" date="2019-02" db="EMBL/GenBank/DDBJ databases">
        <title>Deep-cultivation of Planctomycetes and their phenomic and genomic characterization uncovers novel biology.</title>
        <authorList>
            <person name="Wiegand S."/>
            <person name="Jogler M."/>
            <person name="Boedeker C."/>
            <person name="Pinto D."/>
            <person name="Vollmers J."/>
            <person name="Rivas-Marin E."/>
            <person name="Kohn T."/>
            <person name="Peeters S.H."/>
            <person name="Heuer A."/>
            <person name="Rast P."/>
            <person name="Oberbeckmann S."/>
            <person name="Bunk B."/>
            <person name="Jeske O."/>
            <person name="Meyerdierks A."/>
            <person name="Storesund J.E."/>
            <person name="Kallscheuer N."/>
            <person name="Luecker S."/>
            <person name="Lage O.M."/>
            <person name="Pohl T."/>
            <person name="Merkel B.J."/>
            <person name="Hornburger P."/>
            <person name="Mueller R.-W."/>
            <person name="Bruemmer F."/>
            <person name="Labrenz M."/>
            <person name="Spormann A.M."/>
            <person name="Op Den Camp H."/>
            <person name="Overmann J."/>
            <person name="Amann R."/>
            <person name="Jetten M.S.M."/>
            <person name="Mascher T."/>
            <person name="Medema M.H."/>
            <person name="Devos D.P."/>
            <person name="Kaster A.-K."/>
            <person name="Ovreas L."/>
            <person name="Rohde M."/>
            <person name="Galperin M.Y."/>
            <person name="Jogler C."/>
        </authorList>
    </citation>
    <scope>NUCLEOTIDE SEQUENCE [LARGE SCALE GENOMIC DNA]</scope>
    <source>
        <strain evidence="2 3">Pla144</strain>
    </source>
</reference>
<comment type="caution">
    <text evidence="2">The sequence shown here is derived from an EMBL/GenBank/DDBJ whole genome shotgun (WGS) entry which is preliminary data.</text>
</comment>
<evidence type="ECO:0000313" key="2">
    <source>
        <dbReference type="EMBL" id="TWU21843.1"/>
    </source>
</evidence>
<sequence>MIVEHSRRLLRCIVPQLAVVLACALMTGESRAGLVLAVDPVAMTYQLNGMAEFTPFFGDDSDFGQWGIASGGSFGALTSFDSTFATASPNGLALTRLRLFDTATDLIVDWGVSGVGQQQVFGNGQIISYAGASVTQKSYFESIIGQSLTPIPSLSAEPIPVVSVPEPTSLALLGLAGAVLLRPRRWRR</sequence>
<protein>
    <recommendedName>
        <fullName evidence="1">Ice-binding protein C-terminal domain-containing protein</fullName>
    </recommendedName>
</protein>
<dbReference type="Pfam" id="PF07589">
    <property type="entry name" value="PEP-CTERM"/>
    <property type="match status" value="1"/>
</dbReference>